<dbReference type="InterPro" id="IPR050535">
    <property type="entry name" value="DNA_Repair-Maintenance_Comp"/>
</dbReference>
<dbReference type="CDD" id="cd00840">
    <property type="entry name" value="MPP_Mre11_N"/>
    <property type="match status" value="1"/>
</dbReference>
<dbReference type="InterPro" id="IPR004843">
    <property type="entry name" value="Calcineurin-like_PHP"/>
</dbReference>
<keyword evidence="3 4" id="KW-0269">Exonuclease</keyword>
<dbReference type="Pfam" id="PF00149">
    <property type="entry name" value="Metallophos"/>
    <property type="match status" value="1"/>
</dbReference>
<comment type="subunit">
    <text evidence="4">Heterodimer of SbcC and SbcD.</text>
</comment>
<gene>
    <name evidence="4 6" type="primary">sbcD</name>
    <name evidence="6" type="ORF">ODE01S_22820</name>
</gene>
<dbReference type="NCBIfam" id="TIGR00619">
    <property type="entry name" value="sbcd"/>
    <property type="match status" value="1"/>
</dbReference>
<dbReference type="InterPro" id="IPR041796">
    <property type="entry name" value="Mre11_N"/>
</dbReference>
<proteinExistence type="inferred from homology"/>
<dbReference type="SUPFAM" id="SSF56300">
    <property type="entry name" value="Metallo-dependent phosphatases"/>
    <property type="match status" value="1"/>
</dbReference>
<dbReference type="GO" id="GO:0004519">
    <property type="term" value="F:endonuclease activity"/>
    <property type="evidence" value="ECO:0007669"/>
    <property type="project" value="UniProtKB-KW"/>
</dbReference>
<reference evidence="6 7" key="1">
    <citation type="submission" date="2019-07" db="EMBL/GenBank/DDBJ databases">
        <title>Whole genome shotgun sequence of Oceanithermus desulfurans NBRC 100063.</title>
        <authorList>
            <person name="Hosoyama A."/>
            <person name="Uohara A."/>
            <person name="Ohji S."/>
            <person name="Ichikawa N."/>
        </authorList>
    </citation>
    <scope>NUCLEOTIDE SEQUENCE [LARGE SCALE GENOMIC DNA]</scope>
    <source>
        <strain evidence="6 7">NBRC 100063</strain>
    </source>
</reference>
<keyword evidence="4" id="KW-0255">Endonuclease</keyword>
<dbReference type="GO" id="GO:0006310">
    <property type="term" value="P:DNA recombination"/>
    <property type="evidence" value="ECO:0007669"/>
    <property type="project" value="UniProtKB-KW"/>
</dbReference>
<accession>A0A511RMI0</accession>
<dbReference type="Proteomes" id="UP000321827">
    <property type="component" value="Unassembled WGS sequence"/>
</dbReference>
<evidence type="ECO:0000259" key="5">
    <source>
        <dbReference type="Pfam" id="PF00149"/>
    </source>
</evidence>
<evidence type="ECO:0000313" key="7">
    <source>
        <dbReference type="Proteomes" id="UP000321827"/>
    </source>
</evidence>
<evidence type="ECO:0000313" key="6">
    <source>
        <dbReference type="EMBL" id="GEM90848.1"/>
    </source>
</evidence>
<keyword evidence="4" id="KW-0233">DNA recombination</keyword>
<comment type="caution">
    <text evidence="6">The sequence shown here is derived from an EMBL/GenBank/DDBJ whole genome shotgun (WGS) entry which is preliminary data.</text>
</comment>
<keyword evidence="4" id="KW-0235">DNA replication</keyword>
<keyword evidence="1 4" id="KW-0540">Nuclease</keyword>
<keyword evidence="2 4" id="KW-0378">Hydrolase</keyword>
<dbReference type="PANTHER" id="PTHR30337:SF0">
    <property type="entry name" value="NUCLEASE SBCCD SUBUNIT D"/>
    <property type="match status" value="1"/>
</dbReference>
<sequence>MALRLLHTADWHLGKVLKGVDRTPEIASALADHLRIVREEKIDLVVVAGDLFDRPRVSAEAEAAAFEFFLGLRELGVPALVISGNHDSRPRLEALAPLLELAGAHVRGELRVRGEGGAVRRDWGEAALLPFLSERRAVKAAQLLEADEGSWQHGYSETVGRLIANLTAGFGPGRINLLVAHLTLAGANLKLGGGEFSFYVGNSYAVDPAYLPTSATYVALGHIHRQQKVTDAPAAWYSGSLVQLDFGEGEDAERGVLVVELEPDRPPVVHPLNPGWGKPLRTFRLDPEQLDRRLPEVENWPGYAKLVLAGPPNSALRERLYQDNPHLLEVRFETEAPDPLAEAAAKVETLSWPEAYERYLREVRGLEEMDALLAAFRELYEEGHASA</sequence>
<comment type="function">
    <text evidence="4">SbcCD cleaves DNA hairpin structures. These structures can inhibit DNA replication and are intermediates in certain DNA recombination reactions. The complex acts as a 3'-&gt;5' double strand exonuclease that can open hairpins. It also has a 5' single-strand endonuclease activity.</text>
</comment>
<feature type="domain" description="Calcineurin-like phosphoesterase" evidence="5">
    <location>
        <begin position="3"/>
        <end position="225"/>
    </location>
</feature>
<dbReference type="OrthoDB" id="9773856at2"/>
<dbReference type="InterPro" id="IPR004593">
    <property type="entry name" value="SbcD"/>
</dbReference>
<dbReference type="GO" id="GO:0006260">
    <property type="term" value="P:DNA replication"/>
    <property type="evidence" value="ECO:0007669"/>
    <property type="project" value="UniProtKB-KW"/>
</dbReference>
<comment type="similarity">
    <text evidence="4">Belongs to the SbcD family.</text>
</comment>
<name>A0A511RMI0_9DEIN</name>
<dbReference type="AlphaFoldDB" id="A0A511RMI0"/>
<dbReference type="PANTHER" id="PTHR30337">
    <property type="entry name" value="COMPONENT OF ATP-DEPENDENT DSDNA EXONUCLEASE"/>
    <property type="match status" value="1"/>
</dbReference>
<dbReference type="EMBL" id="BJXN01000024">
    <property type="protein sequence ID" value="GEM90848.1"/>
    <property type="molecule type" value="Genomic_DNA"/>
</dbReference>
<protein>
    <recommendedName>
        <fullName evidence="4">Nuclease SbcCD subunit D</fullName>
    </recommendedName>
</protein>
<evidence type="ECO:0000256" key="4">
    <source>
        <dbReference type="RuleBase" id="RU363069"/>
    </source>
</evidence>
<dbReference type="GO" id="GO:0008408">
    <property type="term" value="F:3'-5' exonuclease activity"/>
    <property type="evidence" value="ECO:0007669"/>
    <property type="project" value="InterPro"/>
</dbReference>
<evidence type="ECO:0000256" key="3">
    <source>
        <dbReference type="ARBA" id="ARBA00022839"/>
    </source>
</evidence>
<dbReference type="InterPro" id="IPR029052">
    <property type="entry name" value="Metallo-depent_PP-like"/>
</dbReference>
<organism evidence="6 7">
    <name type="scientific">Oceanithermus desulfurans NBRC 100063</name>
    <dbReference type="NCBI Taxonomy" id="1227550"/>
    <lineage>
        <taxon>Bacteria</taxon>
        <taxon>Thermotogati</taxon>
        <taxon>Deinococcota</taxon>
        <taxon>Deinococci</taxon>
        <taxon>Thermales</taxon>
        <taxon>Thermaceae</taxon>
        <taxon>Oceanithermus</taxon>
    </lineage>
</organism>
<evidence type="ECO:0000256" key="1">
    <source>
        <dbReference type="ARBA" id="ARBA00022722"/>
    </source>
</evidence>
<evidence type="ECO:0000256" key="2">
    <source>
        <dbReference type="ARBA" id="ARBA00022801"/>
    </source>
</evidence>
<dbReference type="Gene3D" id="3.60.21.10">
    <property type="match status" value="1"/>
</dbReference>